<dbReference type="AlphaFoldDB" id="A0A2P6Q284"/>
<name>A0A2P6Q284_ROSCH</name>
<protein>
    <submittedName>
        <fullName evidence="1">Uncharacterized protein</fullName>
    </submittedName>
</protein>
<organism evidence="1 2">
    <name type="scientific">Rosa chinensis</name>
    <name type="common">China rose</name>
    <dbReference type="NCBI Taxonomy" id="74649"/>
    <lineage>
        <taxon>Eukaryota</taxon>
        <taxon>Viridiplantae</taxon>
        <taxon>Streptophyta</taxon>
        <taxon>Embryophyta</taxon>
        <taxon>Tracheophyta</taxon>
        <taxon>Spermatophyta</taxon>
        <taxon>Magnoliopsida</taxon>
        <taxon>eudicotyledons</taxon>
        <taxon>Gunneridae</taxon>
        <taxon>Pentapetalae</taxon>
        <taxon>rosids</taxon>
        <taxon>fabids</taxon>
        <taxon>Rosales</taxon>
        <taxon>Rosaceae</taxon>
        <taxon>Rosoideae</taxon>
        <taxon>Rosoideae incertae sedis</taxon>
        <taxon>Rosa</taxon>
    </lineage>
</organism>
<proteinExistence type="predicted"/>
<evidence type="ECO:0000313" key="2">
    <source>
        <dbReference type="Proteomes" id="UP000238479"/>
    </source>
</evidence>
<keyword evidence="2" id="KW-1185">Reference proteome</keyword>
<gene>
    <name evidence="1" type="ORF">RchiOBHm_Chr5g0001191</name>
</gene>
<reference evidence="1 2" key="1">
    <citation type="journal article" date="2018" name="Nat. Genet.">
        <title>The Rosa genome provides new insights in the design of modern roses.</title>
        <authorList>
            <person name="Bendahmane M."/>
        </authorList>
    </citation>
    <scope>NUCLEOTIDE SEQUENCE [LARGE SCALE GENOMIC DNA]</scope>
    <source>
        <strain evidence="2">cv. Old Blush</strain>
    </source>
</reference>
<dbReference type="EMBL" id="PDCK01000043">
    <property type="protein sequence ID" value="PRQ28264.1"/>
    <property type="molecule type" value="Genomic_DNA"/>
</dbReference>
<dbReference type="Gramene" id="PRQ28264">
    <property type="protein sequence ID" value="PRQ28264"/>
    <property type="gene ID" value="RchiOBHm_Chr5g0001191"/>
</dbReference>
<sequence length="40" mass="4555">MNFAFSKMMGPFPNQANFVASLSKAQTKKVARFLPNLERH</sequence>
<dbReference type="Proteomes" id="UP000238479">
    <property type="component" value="Chromosome 5"/>
</dbReference>
<evidence type="ECO:0000313" key="1">
    <source>
        <dbReference type="EMBL" id="PRQ28264.1"/>
    </source>
</evidence>
<accession>A0A2P6Q284</accession>
<comment type="caution">
    <text evidence="1">The sequence shown here is derived from an EMBL/GenBank/DDBJ whole genome shotgun (WGS) entry which is preliminary data.</text>
</comment>